<gene>
    <name evidence="2" type="ORF">H6G14_24975</name>
</gene>
<accession>A0ABR8BNU7</accession>
<evidence type="ECO:0000313" key="3">
    <source>
        <dbReference type="Proteomes" id="UP000621307"/>
    </source>
</evidence>
<keyword evidence="1" id="KW-1133">Transmembrane helix</keyword>
<sequence length="551" mass="61949">MKKLHLRSISSTLSSAFIYGMTLGLAFNAPLYAQTIRINEQSTPLDHLRAMPRPKFKSGARLLLPLSQSNCGVHRDIHIELANNWGYGLLVNKASLHELAKANPGRYKLIADIGSLYIYYLNYKGENLKLPILPQNTWLRDASKNVILDGNSPIVNPAAPEETFRVIGDHIGTQLSELERFTGQPIRMIFNGGESGIPVIGEKNVSEYYGRDPDVLANFNSSGLPGWYEYISSSKARHERLIKERIFSNLQSQSRPFYSLYQEQYGTERGRWWGWKRYIFLYEYFLNSYGKPAVSDYTAPEMYFSFHNSGWTGVHSGSLVPWDALTQALNNVSGSIRLGQKFSYPWVSMGWEGSKISNSKEFMGMMKAYYTAGAIGSVGGYFVCDGPIFRAIYHNTAIGSATPTIIKQYAVLGHVHALFSHLEEYLRDGDLLPGPNLHPYKDTTQTLPAMEFPVDGETQQIEARPGIFVTVPTARVVARKIRGQDRWLVTAWANVGEDRNIRVKIDNKLGTLTLRARKAGAVYVIRLVNGQIQRTLIDTDAMHPTKFLSSL</sequence>
<proteinExistence type="predicted"/>
<evidence type="ECO:0008006" key="4">
    <source>
        <dbReference type="Google" id="ProtNLM"/>
    </source>
</evidence>
<name>A0ABR8BNU7_9NOSO</name>
<reference evidence="2 3" key="1">
    <citation type="journal article" date="2020" name="ISME J.">
        <title>Comparative genomics reveals insights into cyanobacterial evolution and habitat adaptation.</title>
        <authorList>
            <person name="Chen M.Y."/>
            <person name="Teng W.K."/>
            <person name="Zhao L."/>
            <person name="Hu C.X."/>
            <person name="Zhou Y.K."/>
            <person name="Han B.P."/>
            <person name="Song L.R."/>
            <person name="Shu W.S."/>
        </authorList>
    </citation>
    <scope>NUCLEOTIDE SEQUENCE [LARGE SCALE GENOMIC DNA]</scope>
    <source>
        <strain evidence="2 3">FACHB-3921</strain>
    </source>
</reference>
<protein>
    <recommendedName>
        <fullName evidence="4">Glycoside hydrolase family 42 N-terminal domain-containing protein</fullName>
    </recommendedName>
</protein>
<organism evidence="2 3">
    <name type="scientific">Nostoc parmelioides FACHB-3921</name>
    <dbReference type="NCBI Taxonomy" id="2692909"/>
    <lineage>
        <taxon>Bacteria</taxon>
        <taxon>Bacillati</taxon>
        <taxon>Cyanobacteriota</taxon>
        <taxon>Cyanophyceae</taxon>
        <taxon>Nostocales</taxon>
        <taxon>Nostocaceae</taxon>
        <taxon>Nostoc</taxon>
    </lineage>
</organism>
<dbReference type="EMBL" id="JACJQL010000054">
    <property type="protein sequence ID" value="MBD2254501.1"/>
    <property type="molecule type" value="Genomic_DNA"/>
</dbReference>
<evidence type="ECO:0000313" key="2">
    <source>
        <dbReference type="EMBL" id="MBD2254501.1"/>
    </source>
</evidence>
<keyword evidence="3" id="KW-1185">Reference proteome</keyword>
<keyword evidence="1" id="KW-0812">Transmembrane</keyword>
<dbReference type="RefSeq" id="WP_190570687.1">
    <property type="nucleotide sequence ID" value="NZ_JACJQL010000054.1"/>
</dbReference>
<feature type="transmembrane region" description="Helical" evidence="1">
    <location>
        <begin position="12"/>
        <end position="33"/>
    </location>
</feature>
<evidence type="ECO:0000256" key="1">
    <source>
        <dbReference type="SAM" id="Phobius"/>
    </source>
</evidence>
<comment type="caution">
    <text evidence="2">The sequence shown here is derived from an EMBL/GenBank/DDBJ whole genome shotgun (WGS) entry which is preliminary data.</text>
</comment>
<keyword evidence="1" id="KW-0472">Membrane</keyword>
<dbReference type="Proteomes" id="UP000621307">
    <property type="component" value="Unassembled WGS sequence"/>
</dbReference>